<dbReference type="CDD" id="cd00303">
    <property type="entry name" value="retropepsin_like"/>
    <property type="match status" value="1"/>
</dbReference>
<sequence>METKEEKLQKEVDELKRPFTKLSGRPEKDKDPIISDWLEDAREHLVTIPDEKAKIDFLMQNLISPAKDEIRLRPLLERDSADKILLLIHSIYDGDDSVSQLQQLFFQRNQKDDETLQDYSLNLMKIFDQINKRDNTVLGDKDKVLKDRFIEGIKEPHLKREVKRFSYEHKTMKFLEFRQEVLLWVNENTQSWKVKLQMQDVEVVSNQAIKSEHTSKDNSEILKLLTKQQEMLEKQQQQIDRLSNVKNYSDSTNNDVYNSHKPIICYNCGGKGHKRPECPSAFQAQRSDEETQKTHRRGQFRGRGRGYRGRYNQRGNRYQGRGAVVPSDSEETPIHFKVIFLKTLLVKSPETEIVVENQSVIALIDTGSQVSTVTETYFNTLLQKKPILHDITKWMKVTGANDLPIPYLGYIELNISVAKTMIPNVGFLVVKDTDNISKLPFLLGSNFFMKMKEALEVYNETEKNTFIGKQLSGILTLYNNSFDCEIDSPKISFVKIAGSSPVHIPGNSMKTVMCTTRQKDKMKSIVQLSSHYK</sequence>
<dbReference type="PROSITE" id="PS00141">
    <property type="entry name" value="ASP_PROTEASE"/>
    <property type="match status" value="1"/>
</dbReference>
<evidence type="ECO:0000313" key="5">
    <source>
        <dbReference type="Proteomes" id="UP000507470"/>
    </source>
</evidence>
<keyword evidence="1" id="KW-0479">Metal-binding</keyword>
<protein>
    <recommendedName>
        <fullName evidence="3">CCHC-type domain-containing protein</fullName>
    </recommendedName>
</protein>
<dbReference type="GO" id="GO:0006508">
    <property type="term" value="P:proteolysis"/>
    <property type="evidence" value="ECO:0007669"/>
    <property type="project" value="InterPro"/>
</dbReference>
<dbReference type="InterPro" id="IPR036875">
    <property type="entry name" value="Znf_CCHC_sf"/>
</dbReference>
<dbReference type="PANTHER" id="PTHR23095:SF17">
    <property type="entry name" value="PARANEOPLASTIC ANTIGEN MA1"/>
    <property type="match status" value="1"/>
</dbReference>
<dbReference type="Proteomes" id="UP000507470">
    <property type="component" value="Unassembled WGS sequence"/>
</dbReference>
<evidence type="ECO:0000256" key="1">
    <source>
        <dbReference type="PROSITE-ProRule" id="PRU00047"/>
    </source>
</evidence>
<dbReference type="GO" id="GO:0008270">
    <property type="term" value="F:zinc ion binding"/>
    <property type="evidence" value="ECO:0007669"/>
    <property type="project" value="UniProtKB-KW"/>
</dbReference>
<evidence type="ECO:0000256" key="2">
    <source>
        <dbReference type="SAM" id="MobiDB-lite"/>
    </source>
</evidence>
<organism evidence="4 5">
    <name type="scientific">Mytilus coruscus</name>
    <name type="common">Sea mussel</name>
    <dbReference type="NCBI Taxonomy" id="42192"/>
    <lineage>
        <taxon>Eukaryota</taxon>
        <taxon>Metazoa</taxon>
        <taxon>Spiralia</taxon>
        <taxon>Lophotrochozoa</taxon>
        <taxon>Mollusca</taxon>
        <taxon>Bivalvia</taxon>
        <taxon>Autobranchia</taxon>
        <taxon>Pteriomorphia</taxon>
        <taxon>Mytilida</taxon>
        <taxon>Mytiloidea</taxon>
        <taxon>Mytilidae</taxon>
        <taxon>Mytilinae</taxon>
        <taxon>Mytilus</taxon>
    </lineage>
</organism>
<feature type="domain" description="CCHC-type" evidence="3">
    <location>
        <begin position="265"/>
        <end position="280"/>
    </location>
</feature>
<dbReference type="InterPro" id="IPR001969">
    <property type="entry name" value="Aspartic_peptidase_AS"/>
</dbReference>
<dbReference type="AlphaFoldDB" id="A0A6J8ESB2"/>
<keyword evidence="5" id="KW-1185">Reference proteome</keyword>
<evidence type="ECO:0000259" key="3">
    <source>
        <dbReference type="PROSITE" id="PS50158"/>
    </source>
</evidence>
<proteinExistence type="predicted"/>
<dbReference type="GO" id="GO:0004190">
    <property type="term" value="F:aspartic-type endopeptidase activity"/>
    <property type="evidence" value="ECO:0007669"/>
    <property type="project" value="InterPro"/>
</dbReference>
<dbReference type="InterPro" id="IPR021109">
    <property type="entry name" value="Peptidase_aspartic_dom_sf"/>
</dbReference>
<feature type="compositionally biased region" description="Low complexity" evidence="2">
    <location>
        <begin position="309"/>
        <end position="322"/>
    </location>
</feature>
<accession>A0A6J8ESB2</accession>
<dbReference type="InterPro" id="IPR001878">
    <property type="entry name" value="Znf_CCHC"/>
</dbReference>
<dbReference type="SUPFAM" id="SSF50630">
    <property type="entry name" value="Acid proteases"/>
    <property type="match status" value="1"/>
</dbReference>
<dbReference type="PANTHER" id="PTHR23095">
    <property type="entry name" value="PARANEOPLASTIC ANTIGEN"/>
    <property type="match status" value="1"/>
</dbReference>
<keyword evidence="1" id="KW-0862">Zinc</keyword>
<dbReference type="Pfam" id="PF00098">
    <property type="entry name" value="zf-CCHC"/>
    <property type="match status" value="1"/>
</dbReference>
<dbReference type="Gene3D" id="2.40.70.10">
    <property type="entry name" value="Acid Proteases"/>
    <property type="match status" value="1"/>
</dbReference>
<reference evidence="4 5" key="1">
    <citation type="submission" date="2020-06" db="EMBL/GenBank/DDBJ databases">
        <authorList>
            <person name="Li R."/>
            <person name="Bekaert M."/>
        </authorList>
    </citation>
    <scope>NUCLEOTIDE SEQUENCE [LARGE SCALE GENOMIC DNA]</scope>
    <source>
        <strain evidence="5">wild</strain>
    </source>
</reference>
<dbReference type="SUPFAM" id="SSF57756">
    <property type="entry name" value="Retrovirus zinc finger-like domains"/>
    <property type="match status" value="1"/>
</dbReference>
<dbReference type="OrthoDB" id="6117954at2759"/>
<gene>
    <name evidence="4" type="ORF">MCOR_54417</name>
</gene>
<keyword evidence="1" id="KW-0863">Zinc-finger</keyword>
<dbReference type="EMBL" id="CACVKT020009575">
    <property type="protein sequence ID" value="CAC5422365.1"/>
    <property type="molecule type" value="Genomic_DNA"/>
</dbReference>
<feature type="region of interest" description="Disordered" evidence="2">
    <location>
        <begin position="282"/>
        <end position="326"/>
    </location>
</feature>
<dbReference type="InterPro" id="IPR026523">
    <property type="entry name" value="PNMA"/>
</dbReference>
<evidence type="ECO:0000313" key="4">
    <source>
        <dbReference type="EMBL" id="CAC5422365.1"/>
    </source>
</evidence>
<dbReference type="GO" id="GO:0003676">
    <property type="term" value="F:nucleic acid binding"/>
    <property type="evidence" value="ECO:0007669"/>
    <property type="project" value="InterPro"/>
</dbReference>
<name>A0A6J8ESB2_MYTCO</name>
<dbReference type="PROSITE" id="PS50158">
    <property type="entry name" value="ZF_CCHC"/>
    <property type="match status" value="1"/>
</dbReference>
<dbReference type="Gene3D" id="4.10.60.10">
    <property type="entry name" value="Zinc finger, CCHC-type"/>
    <property type="match status" value="1"/>
</dbReference>
<dbReference type="SMART" id="SM00343">
    <property type="entry name" value="ZnF_C2HC"/>
    <property type="match status" value="1"/>
</dbReference>
<feature type="compositionally biased region" description="Basic residues" evidence="2">
    <location>
        <begin position="294"/>
        <end position="308"/>
    </location>
</feature>